<evidence type="ECO:0000256" key="1">
    <source>
        <dbReference type="ARBA" id="ARBA00004651"/>
    </source>
</evidence>
<name>A0A344TKC2_9BACT</name>
<feature type="transmembrane region" description="Helical" evidence="8">
    <location>
        <begin position="12"/>
        <end position="30"/>
    </location>
</feature>
<reference evidence="9 10" key="1">
    <citation type="submission" date="2018-07" db="EMBL/GenBank/DDBJ databases">
        <title>Genome sequencing of Runella.</title>
        <authorList>
            <person name="Baek M.-G."/>
            <person name="Yi H."/>
        </authorList>
    </citation>
    <scope>NUCLEOTIDE SEQUENCE [LARGE SCALE GENOMIC DNA]</scope>
    <source>
        <strain evidence="9 10">HYN0085</strain>
    </source>
</reference>
<feature type="transmembrane region" description="Helical" evidence="8">
    <location>
        <begin position="155"/>
        <end position="172"/>
    </location>
</feature>
<accession>A0A344TKC2</accession>
<evidence type="ECO:0000256" key="2">
    <source>
        <dbReference type="ARBA" id="ARBA00009773"/>
    </source>
</evidence>
<comment type="subcellular location">
    <subcellularLocation>
        <location evidence="1">Cell membrane</location>
        <topology evidence="1">Multi-pass membrane protein</topology>
    </subcellularLocation>
</comment>
<dbReference type="GO" id="GO:0005886">
    <property type="term" value="C:plasma membrane"/>
    <property type="evidence" value="ECO:0007669"/>
    <property type="project" value="UniProtKB-SubCell"/>
</dbReference>
<organism evidence="9 10">
    <name type="scientific">Runella rosea</name>
    <dbReference type="NCBI Taxonomy" id="2259595"/>
    <lineage>
        <taxon>Bacteria</taxon>
        <taxon>Pseudomonadati</taxon>
        <taxon>Bacteroidota</taxon>
        <taxon>Cytophagia</taxon>
        <taxon>Cytophagales</taxon>
        <taxon>Spirosomataceae</taxon>
        <taxon>Runella</taxon>
    </lineage>
</organism>
<dbReference type="RefSeq" id="WP_114067874.1">
    <property type="nucleotide sequence ID" value="NZ_CP030850.1"/>
</dbReference>
<feature type="transmembrane region" description="Helical" evidence="8">
    <location>
        <begin position="234"/>
        <end position="264"/>
    </location>
</feature>
<dbReference type="InterPro" id="IPR002549">
    <property type="entry name" value="AI-2E-like"/>
</dbReference>
<evidence type="ECO:0000256" key="5">
    <source>
        <dbReference type="ARBA" id="ARBA00022692"/>
    </source>
</evidence>
<dbReference type="Proteomes" id="UP000251993">
    <property type="component" value="Chromosome"/>
</dbReference>
<evidence type="ECO:0000256" key="3">
    <source>
        <dbReference type="ARBA" id="ARBA00022448"/>
    </source>
</evidence>
<evidence type="ECO:0000256" key="4">
    <source>
        <dbReference type="ARBA" id="ARBA00022475"/>
    </source>
</evidence>
<dbReference type="OrthoDB" id="9793390at2"/>
<proteinExistence type="inferred from homology"/>
<keyword evidence="6 8" id="KW-1133">Transmembrane helix</keyword>
<dbReference type="PANTHER" id="PTHR21716:SF53">
    <property type="entry name" value="PERMEASE PERM-RELATED"/>
    <property type="match status" value="1"/>
</dbReference>
<evidence type="ECO:0000256" key="8">
    <source>
        <dbReference type="SAM" id="Phobius"/>
    </source>
</evidence>
<gene>
    <name evidence="9" type="ORF">DR864_15710</name>
</gene>
<dbReference type="KEGG" id="run:DR864_15710"/>
<sequence>MPPIPQNFQLPYVARLAFALISITILVYWMYILDSIITLLLFSVIISIALYPLTAWLERKGFPRMLAITISILAFSLVAAGIATLLVYQVTDFTTMLPQLIQKINASLNKLQLWAYDRFNIPPSRQLKEVQKYYQNMAEGGGALVGTAVTTTTSMLGNLSILPVYIFFLLYYRDMFRQFFCKVFVSAKKTQVHEVLDKIYEVVHSYLSGLFIVTLIVGTLNSVGLLILGIPSAIFFGFLAAMLLIIPYIGILIGSILPIVVALVTKDSPMYALGVAGIFFFVQMLEGNVITPYIVGSKISVNPLIAIVGLFLGGSLWGIAGLALALPLTAIIKVIFDAVDYLKPYGYLMGEPEISKERAVKSRKVQQIEREVVDTINDTTNEVKSLFKKKRAGKSTV</sequence>
<evidence type="ECO:0000313" key="9">
    <source>
        <dbReference type="EMBL" id="AXE19093.1"/>
    </source>
</evidence>
<dbReference type="EMBL" id="CP030850">
    <property type="protein sequence ID" value="AXE19093.1"/>
    <property type="molecule type" value="Genomic_DNA"/>
</dbReference>
<dbReference type="Pfam" id="PF01594">
    <property type="entry name" value="AI-2E_transport"/>
    <property type="match status" value="1"/>
</dbReference>
<comment type="similarity">
    <text evidence="2">Belongs to the autoinducer-2 exporter (AI-2E) (TC 2.A.86) family.</text>
</comment>
<keyword evidence="7 8" id="KW-0472">Membrane</keyword>
<feature type="transmembrane region" description="Helical" evidence="8">
    <location>
        <begin position="271"/>
        <end position="295"/>
    </location>
</feature>
<keyword evidence="10" id="KW-1185">Reference proteome</keyword>
<feature type="transmembrane region" description="Helical" evidence="8">
    <location>
        <begin position="36"/>
        <end position="53"/>
    </location>
</feature>
<feature type="transmembrane region" description="Helical" evidence="8">
    <location>
        <begin position="301"/>
        <end position="326"/>
    </location>
</feature>
<feature type="transmembrane region" description="Helical" evidence="8">
    <location>
        <begin position="206"/>
        <end position="228"/>
    </location>
</feature>
<keyword evidence="3" id="KW-0813">Transport</keyword>
<dbReference type="PANTHER" id="PTHR21716">
    <property type="entry name" value="TRANSMEMBRANE PROTEIN"/>
    <property type="match status" value="1"/>
</dbReference>
<dbReference type="AlphaFoldDB" id="A0A344TKC2"/>
<evidence type="ECO:0000313" key="10">
    <source>
        <dbReference type="Proteomes" id="UP000251993"/>
    </source>
</evidence>
<keyword evidence="4" id="KW-1003">Cell membrane</keyword>
<evidence type="ECO:0000256" key="7">
    <source>
        <dbReference type="ARBA" id="ARBA00023136"/>
    </source>
</evidence>
<feature type="transmembrane region" description="Helical" evidence="8">
    <location>
        <begin position="65"/>
        <end position="88"/>
    </location>
</feature>
<protein>
    <submittedName>
        <fullName evidence="9">AI-2E family transporter</fullName>
    </submittedName>
</protein>
<evidence type="ECO:0000256" key="6">
    <source>
        <dbReference type="ARBA" id="ARBA00022989"/>
    </source>
</evidence>
<keyword evidence="5 8" id="KW-0812">Transmembrane</keyword>